<evidence type="ECO:0000313" key="2">
    <source>
        <dbReference type="EMBL" id="THG33077.1"/>
    </source>
</evidence>
<dbReference type="GO" id="GO:0016020">
    <property type="term" value="C:membrane"/>
    <property type="evidence" value="ECO:0007669"/>
    <property type="project" value="TreeGrafter"/>
</dbReference>
<keyword evidence="2" id="KW-0378">Hydrolase</keyword>
<gene>
    <name evidence="2" type="ORF">E6C64_01575</name>
</gene>
<organism evidence="2 3">
    <name type="scientific">Naasia lichenicola</name>
    <dbReference type="NCBI Taxonomy" id="2565933"/>
    <lineage>
        <taxon>Bacteria</taxon>
        <taxon>Bacillati</taxon>
        <taxon>Actinomycetota</taxon>
        <taxon>Actinomycetes</taxon>
        <taxon>Micrococcales</taxon>
        <taxon>Microbacteriaceae</taxon>
        <taxon>Naasia</taxon>
    </lineage>
</organism>
<dbReference type="SUPFAM" id="SSF53474">
    <property type="entry name" value="alpha/beta-Hydrolases"/>
    <property type="match status" value="1"/>
</dbReference>
<dbReference type="Pfam" id="PF12697">
    <property type="entry name" value="Abhydrolase_6"/>
    <property type="match status" value="1"/>
</dbReference>
<name>A0A4V3WTS1_9MICO</name>
<dbReference type="InterPro" id="IPR000073">
    <property type="entry name" value="AB_hydrolase_1"/>
</dbReference>
<accession>A0A4V3WTS1</accession>
<protein>
    <submittedName>
        <fullName evidence="2">Alpha/beta fold hydrolase</fullName>
    </submittedName>
</protein>
<dbReference type="Gene3D" id="3.40.50.1820">
    <property type="entry name" value="alpha/beta hydrolase"/>
    <property type="match status" value="1"/>
</dbReference>
<reference evidence="2 3" key="1">
    <citation type="submission" date="2019-04" db="EMBL/GenBank/DDBJ databases">
        <authorList>
            <person name="Jiang L."/>
        </authorList>
    </citation>
    <scope>NUCLEOTIDE SEQUENCE [LARGE SCALE GENOMIC DNA]</scope>
    <source>
        <strain evidence="2 3">YIM 131853</strain>
    </source>
</reference>
<proteinExistence type="predicted"/>
<comment type="caution">
    <text evidence="2">The sequence shown here is derived from an EMBL/GenBank/DDBJ whole genome shotgun (WGS) entry which is preliminary data.</text>
</comment>
<evidence type="ECO:0000313" key="3">
    <source>
        <dbReference type="Proteomes" id="UP000309133"/>
    </source>
</evidence>
<dbReference type="GO" id="GO:0016787">
    <property type="term" value="F:hydrolase activity"/>
    <property type="evidence" value="ECO:0007669"/>
    <property type="project" value="UniProtKB-KW"/>
</dbReference>
<keyword evidence="3" id="KW-1185">Reference proteome</keyword>
<dbReference type="Proteomes" id="UP000309133">
    <property type="component" value="Unassembled WGS sequence"/>
</dbReference>
<feature type="domain" description="AB hydrolase-1" evidence="1">
    <location>
        <begin position="24"/>
        <end position="248"/>
    </location>
</feature>
<dbReference type="PANTHER" id="PTHR43798:SF33">
    <property type="entry name" value="HYDROLASE, PUTATIVE (AFU_ORTHOLOGUE AFUA_2G14860)-RELATED"/>
    <property type="match status" value="1"/>
</dbReference>
<dbReference type="PANTHER" id="PTHR43798">
    <property type="entry name" value="MONOACYLGLYCEROL LIPASE"/>
    <property type="match status" value="1"/>
</dbReference>
<dbReference type="InterPro" id="IPR050266">
    <property type="entry name" value="AB_hydrolase_sf"/>
</dbReference>
<dbReference type="RefSeq" id="WP_136425858.1">
    <property type="nucleotide sequence ID" value="NZ_SSSM01000001.1"/>
</dbReference>
<dbReference type="AlphaFoldDB" id="A0A4V3WTS1"/>
<dbReference type="EMBL" id="SSSM01000001">
    <property type="protein sequence ID" value="THG33077.1"/>
    <property type="molecule type" value="Genomic_DNA"/>
</dbReference>
<evidence type="ECO:0000259" key="1">
    <source>
        <dbReference type="Pfam" id="PF12697"/>
    </source>
</evidence>
<dbReference type="OrthoDB" id="9802489at2"/>
<dbReference type="InterPro" id="IPR029058">
    <property type="entry name" value="AB_hydrolase_fold"/>
</dbReference>
<sequence length="252" mass="25793">MTEPVLAATPLAGSVDDPLLIVMPSLGGTVADWTDAAELLGAEYWVVGLDLPGHGASAAAVEGFAMGELAAAVVSVATRLGAESFAFAGVSLSGGLAIELALSWTDRLDASTVICSSPKIGDAHGWTERAAAVRADGTAGLLDALRGRWFSDDFLRSSAAVVERVLAGVAATDDESYALCCEALGAWDSRSRLSQLAMPVLALRAELDTGATAEAMAPLTELPLVTEVVLPGLRHQAAIERPDLVAAAILTA</sequence>